<dbReference type="SMART" id="SM00304">
    <property type="entry name" value="HAMP"/>
    <property type="match status" value="1"/>
</dbReference>
<dbReference type="InterPro" id="IPR004089">
    <property type="entry name" value="MCPsignal_dom"/>
</dbReference>
<dbReference type="GO" id="GO:0006935">
    <property type="term" value="P:chemotaxis"/>
    <property type="evidence" value="ECO:0007669"/>
    <property type="project" value="InterPro"/>
</dbReference>
<dbReference type="Pfam" id="PF00015">
    <property type="entry name" value="MCPsignal"/>
    <property type="match status" value="1"/>
</dbReference>
<comment type="caution">
    <text evidence="10">The sequence shown here is derived from an EMBL/GenBank/DDBJ whole genome shotgun (WGS) entry which is preliminary data.</text>
</comment>
<dbReference type="InterPro" id="IPR000727">
    <property type="entry name" value="T_SNARE_dom"/>
</dbReference>
<feature type="transmembrane region" description="Helical" evidence="6">
    <location>
        <begin position="12"/>
        <end position="32"/>
    </location>
</feature>
<proteinExistence type="inferred from homology"/>
<sequence length="543" mass="58861">MGFSLKNVSIRLQVLLPVLILTVIIMATNIFVNSSLAENQVKVNDTTTSAIHNKDLVAQLINNTYKMRISAIYSIYDPEQLSRLASELNQGMQTNSVILDELRRSQGLESVVDATKLAMDEYLRFTVSTMIPLLKNRHQGLADDVEYASKVAQFRDVGSRMVKSISDLSEDANRLTSEQQEQSHQEHASLMTSIMFGFPIMLIVAMLGAWWLSGLIANPIVKLQSVMRKVAAGDLKARAEIEGDNEIGQLSTDIDTTTAQLHTLIGSLINISDEVAAASTELAAVMTQSEANAQIELNEIDQVASAVNELSSTADNVSDNATSADATAKQTDELAKEGLNIFEQSSAASVQMTQTLSEAADVVTRLKDQSEQISKVVEVIRGISEQTNLLALNAAIEAARAGEQGRGFAVVADEVRSLAARTQDSTQEIQTIIEELQSQSGHANDSMQSSLEMLERNQTLASQANDALVGITESVLQISDMNTQVATAAEQQSQVTQDINRNVTNMSEIINQNVAGISQSAAASNELSQLAEKQKQQLSVFKI</sequence>
<feature type="transmembrane region" description="Helical" evidence="6">
    <location>
        <begin position="190"/>
        <end position="212"/>
    </location>
</feature>
<dbReference type="PROSITE" id="PS50885">
    <property type="entry name" value="HAMP"/>
    <property type="match status" value="1"/>
</dbReference>
<dbReference type="GO" id="GO:0005886">
    <property type="term" value="C:plasma membrane"/>
    <property type="evidence" value="ECO:0007669"/>
    <property type="project" value="UniProtKB-SubCell"/>
</dbReference>
<evidence type="ECO:0000313" key="11">
    <source>
        <dbReference type="Proteomes" id="UP000240904"/>
    </source>
</evidence>
<evidence type="ECO:0000256" key="1">
    <source>
        <dbReference type="ARBA" id="ARBA00004429"/>
    </source>
</evidence>
<dbReference type="CDD" id="cd11386">
    <property type="entry name" value="MCP_signal"/>
    <property type="match status" value="1"/>
</dbReference>
<keyword evidence="11" id="KW-1185">Reference proteome</keyword>
<dbReference type="SMART" id="SM00283">
    <property type="entry name" value="MA"/>
    <property type="match status" value="1"/>
</dbReference>
<dbReference type="SUPFAM" id="SSF58104">
    <property type="entry name" value="Methyl-accepting chemotaxis protein (MCP) signaling domain"/>
    <property type="match status" value="1"/>
</dbReference>
<dbReference type="InterPro" id="IPR003660">
    <property type="entry name" value="HAMP_dom"/>
</dbReference>
<gene>
    <name evidence="10" type="ORF">C9I89_07680</name>
</gene>
<comment type="similarity">
    <text evidence="4">Belongs to the methyl-accepting chemotaxis (MCP) protein family.</text>
</comment>
<dbReference type="FunFam" id="1.10.287.950:FF:000001">
    <property type="entry name" value="Methyl-accepting chemotaxis sensory transducer"/>
    <property type="match status" value="1"/>
</dbReference>
<dbReference type="CDD" id="cd06225">
    <property type="entry name" value="HAMP"/>
    <property type="match status" value="1"/>
</dbReference>
<dbReference type="GO" id="GO:0004888">
    <property type="term" value="F:transmembrane signaling receptor activity"/>
    <property type="evidence" value="ECO:0007669"/>
    <property type="project" value="InterPro"/>
</dbReference>
<keyword evidence="2" id="KW-0997">Cell inner membrane</keyword>
<protein>
    <submittedName>
        <fullName evidence="10">Methyl-accepting chemotaxis protein</fullName>
    </submittedName>
</protein>
<evidence type="ECO:0000256" key="5">
    <source>
        <dbReference type="PROSITE-ProRule" id="PRU00284"/>
    </source>
</evidence>
<dbReference type="PROSITE" id="PS50192">
    <property type="entry name" value="T_SNARE"/>
    <property type="match status" value="1"/>
</dbReference>
<organism evidence="10 11">
    <name type="scientific">Photobacterium lipolyticum</name>
    <dbReference type="NCBI Taxonomy" id="266810"/>
    <lineage>
        <taxon>Bacteria</taxon>
        <taxon>Pseudomonadati</taxon>
        <taxon>Pseudomonadota</taxon>
        <taxon>Gammaproteobacteria</taxon>
        <taxon>Vibrionales</taxon>
        <taxon>Vibrionaceae</taxon>
        <taxon>Photobacterium</taxon>
    </lineage>
</organism>
<feature type="domain" description="Methyl-accepting transducer" evidence="7">
    <location>
        <begin position="271"/>
        <end position="507"/>
    </location>
</feature>
<feature type="domain" description="HAMP" evidence="9">
    <location>
        <begin position="214"/>
        <end position="266"/>
    </location>
</feature>
<name>A0A2T3N0K6_9GAMM</name>
<keyword evidence="3 5" id="KW-0807">Transducer</keyword>
<dbReference type="GO" id="GO:0007165">
    <property type="term" value="P:signal transduction"/>
    <property type="evidence" value="ECO:0007669"/>
    <property type="project" value="UniProtKB-KW"/>
</dbReference>
<evidence type="ECO:0000259" key="9">
    <source>
        <dbReference type="PROSITE" id="PS50885"/>
    </source>
</evidence>
<dbReference type="AlphaFoldDB" id="A0A2T3N0K6"/>
<dbReference type="Proteomes" id="UP000240904">
    <property type="component" value="Unassembled WGS sequence"/>
</dbReference>
<evidence type="ECO:0000259" key="7">
    <source>
        <dbReference type="PROSITE" id="PS50111"/>
    </source>
</evidence>
<keyword evidence="6" id="KW-1133">Transmembrane helix</keyword>
<dbReference type="Pfam" id="PF00672">
    <property type="entry name" value="HAMP"/>
    <property type="match status" value="1"/>
</dbReference>
<dbReference type="RefSeq" id="WP_107282950.1">
    <property type="nucleotide sequence ID" value="NZ_PYMC01000004.1"/>
</dbReference>
<dbReference type="InterPro" id="IPR004090">
    <property type="entry name" value="Chemotax_Me-accpt_rcpt"/>
</dbReference>
<dbReference type="OrthoDB" id="7054443at2"/>
<evidence type="ECO:0000256" key="3">
    <source>
        <dbReference type="ARBA" id="ARBA00023224"/>
    </source>
</evidence>
<dbReference type="Gene3D" id="1.10.287.950">
    <property type="entry name" value="Methyl-accepting chemotaxis protein"/>
    <property type="match status" value="1"/>
</dbReference>
<evidence type="ECO:0000313" key="10">
    <source>
        <dbReference type="EMBL" id="PSW05799.1"/>
    </source>
</evidence>
<dbReference type="PRINTS" id="PR00260">
    <property type="entry name" value="CHEMTRNSDUCR"/>
</dbReference>
<dbReference type="PANTHER" id="PTHR32089">
    <property type="entry name" value="METHYL-ACCEPTING CHEMOTAXIS PROTEIN MCPB"/>
    <property type="match status" value="1"/>
</dbReference>
<feature type="domain" description="T-SNARE coiled-coil homology" evidence="8">
    <location>
        <begin position="458"/>
        <end position="520"/>
    </location>
</feature>
<keyword evidence="6" id="KW-0472">Membrane</keyword>
<evidence type="ECO:0000259" key="8">
    <source>
        <dbReference type="PROSITE" id="PS50192"/>
    </source>
</evidence>
<comment type="subcellular location">
    <subcellularLocation>
        <location evidence="1">Cell inner membrane</location>
        <topology evidence="1">Multi-pass membrane protein</topology>
    </subcellularLocation>
</comment>
<evidence type="ECO:0000256" key="4">
    <source>
        <dbReference type="ARBA" id="ARBA00029447"/>
    </source>
</evidence>
<keyword evidence="6" id="KW-0812">Transmembrane</keyword>
<evidence type="ECO:0000256" key="6">
    <source>
        <dbReference type="SAM" id="Phobius"/>
    </source>
</evidence>
<accession>A0A2T3N0K6</accession>
<evidence type="ECO:0000256" key="2">
    <source>
        <dbReference type="ARBA" id="ARBA00022519"/>
    </source>
</evidence>
<dbReference type="PANTHER" id="PTHR32089:SF33">
    <property type="entry name" value="TOXIN COREGULATED PILUS BIOSYNTHESIS PROTEIN I"/>
    <property type="match status" value="1"/>
</dbReference>
<dbReference type="EMBL" id="PYMC01000004">
    <property type="protein sequence ID" value="PSW05799.1"/>
    <property type="molecule type" value="Genomic_DNA"/>
</dbReference>
<reference evidence="10 11" key="1">
    <citation type="submission" date="2018-03" db="EMBL/GenBank/DDBJ databases">
        <title>Whole genome sequencing of Histamine producing bacteria.</title>
        <authorList>
            <person name="Butler K."/>
        </authorList>
    </citation>
    <scope>NUCLEOTIDE SEQUENCE [LARGE SCALE GENOMIC DNA]</scope>
    <source>
        <strain evidence="10 11">DSM 16190</strain>
    </source>
</reference>
<keyword evidence="2" id="KW-1003">Cell membrane</keyword>
<dbReference type="PROSITE" id="PS50111">
    <property type="entry name" value="CHEMOTAXIS_TRANSDUC_2"/>
    <property type="match status" value="1"/>
</dbReference>